<evidence type="ECO:0000313" key="4">
    <source>
        <dbReference type="EMBL" id="KZP13011.1"/>
    </source>
</evidence>
<dbReference type="GO" id="GO:0009247">
    <property type="term" value="P:glycolipid biosynthetic process"/>
    <property type="evidence" value="ECO:0007669"/>
    <property type="project" value="TreeGrafter"/>
</dbReference>
<dbReference type="GO" id="GO:0005739">
    <property type="term" value="C:mitochondrion"/>
    <property type="evidence" value="ECO:0007669"/>
    <property type="project" value="TreeGrafter"/>
</dbReference>
<dbReference type="EMBL" id="KV417639">
    <property type="protein sequence ID" value="KZP13011.1"/>
    <property type="molecule type" value="Genomic_DNA"/>
</dbReference>
<dbReference type="GO" id="GO:0005886">
    <property type="term" value="C:plasma membrane"/>
    <property type="evidence" value="ECO:0007669"/>
    <property type="project" value="TreeGrafter"/>
</dbReference>
<protein>
    <submittedName>
        <fullName evidence="4">NAD(P)-binding protein</fullName>
    </submittedName>
</protein>
<dbReference type="SUPFAM" id="SSF51735">
    <property type="entry name" value="NAD(P)-binding Rossmann-fold domains"/>
    <property type="match status" value="1"/>
</dbReference>
<name>A0A166BVA1_9AGAM</name>
<dbReference type="GO" id="GO:0005811">
    <property type="term" value="C:lipid droplet"/>
    <property type="evidence" value="ECO:0007669"/>
    <property type="project" value="TreeGrafter"/>
</dbReference>
<keyword evidence="5" id="KW-1185">Reference proteome</keyword>
<dbReference type="PANTHER" id="PTHR12286:SF5">
    <property type="entry name" value="SACCHAROPINE DEHYDROGENASE-LIKE OXIDOREDUCTASE"/>
    <property type="match status" value="1"/>
</dbReference>
<keyword evidence="2" id="KW-1133">Transmembrane helix</keyword>
<reference evidence="4 5" key="1">
    <citation type="journal article" date="2016" name="Mol. Biol. Evol.">
        <title>Comparative Genomics of Early-Diverging Mushroom-Forming Fungi Provides Insights into the Origins of Lignocellulose Decay Capabilities.</title>
        <authorList>
            <person name="Nagy L.G."/>
            <person name="Riley R."/>
            <person name="Tritt A."/>
            <person name="Adam C."/>
            <person name="Daum C."/>
            <person name="Floudas D."/>
            <person name="Sun H."/>
            <person name="Yadav J.S."/>
            <person name="Pangilinan J."/>
            <person name="Larsson K.H."/>
            <person name="Matsuura K."/>
            <person name="Barry K."/>
            <person name="Labutti K."/>
            <person name="Kuo R."/>
            <person name="Ohm R.A."/>
            <person name="Bhattacharya S.S."/>
            <person name="Shirouzu T."/>
            <person name="Yoshinaga Y."/>
            <person name="Martin F.M."/>
            <person name="Grigoriev I.V."/>
            <person name="Hibbett D.S."/>
        </authorList>
    </citation>
    <scope>NUCLEOTIDE SEQUENCE [LARGE SCALE GENOMIC DNA]</scope>
    <source>
        <strain evidence="4 5">CBS 109695</strain>
    </source>
</reference>
<keyword evidence="2" id="KW-0812">Transmembrane</keyword>
<sequence>MADILVLGATGFTGHLITRYLYAHPDRGQKFTFAVGARSKSKLNELVSELSLDSSVETIVVDVMKPEQIEAAVKKVKVVINTVGPYWTWGTPVVRACVRNGVHYVDLTGEPYWIRDIISKFDYVATQTGSIVIPSSGFDSIPSDTVVFLANKTFKEAVGPDTAIENSTTAVKLKGGISGGTLSTFFTAFNAPRDVRRRATWDYALSPVKGLNYPRMKLLYSLPIKNIVGSFFFMAPTNRQIVQRTWGLQELEERALSLRGGVDLAEQKRLTYGPHLRYDEFIAMPNRIIAAAFSFIFFLTFGALAKISPLRWLMKKLVTQPGSGPSDDTMTNGWFKYTNISSSVPTVSSPRKYVETVMSGKGDPGYLGTAVMISESALSILLDYDKLPALGRRGGVLTPMSALGDVLINRLTDTGRFTFTSELVDEEVKKTR</sequence>
<comment type="similarity">
    <text evidence="1">Belongs to the saccharopine dehydrogenase family.</text>
</comment>
<dbReference type="STRING" id="436010.A0A166BVA1"/>
<evidence type="ECO:0000256" key="2">
    <source>
        <dbReference type="SAM" id="Phobius"/>
    </source>
</evidence>
<dbReference type="Pfam" id="PF03435">
    <property type="entry name" value="Sacchrp_dh_NADP"/>
    <property type="match status" value="1"/>
</dbReference>
<dbReference type="InterPro" id="IPR005097">
    <property type="entry name" value="Sacchrp_dh_NADP-bd"/>
</dbReference>
<dbReference type="Gene3D" id="3.40.50.720">
    <property type="entry name" value="NAD(P)-binding Rossmann-like Domain"/>
    <property type="match status" value="1"/>
</dbReference>
<accession>A0A166BVA1</accession>
<dbReference type="OrthoDB" id="10268090at2759"/>
<dbReference type="Proteomes" id="UP000076532">
    <property type="component" value="Unassembled WGS sequence"/>
</dbReference>
<keyword evidence="2" id="KW-0472">Membrane</keyword>
<dbReference type="AlphaFoldDB" id="A0A166BVA1"/>
<proteinExistence type="inferred from homology"/>
<evidence type="ECO:0000259" key="3">
    <source>
        <dbReference type="Pfam" id="PF03435"/>
    </source>
</evidence>
<feature type="domain" description="Saccharopine dehydrogenase NADP binding" evidence="3">
    <location>
        <begin position="4"/>
        <end position="132"/>
    </location>
</feature>
<dbReference type="InterPro" id="IPR051276">
    <property type="entry name" value="Saccharopine_DH-like_oxidrdct"/>
</dbReference>
<evidence type="ECO:0000256" key="1">
    <source>
        <dbReference type="ARBA" id="ARBA00038048"/>
    </source>
</evidence>
<feature type="transmembrane region" description="Helical" evidence="2">
    <location>
        <begin position="288"/>
        <end position="307"/>
    </location>
</feature>
<dbReference type="InterPro" id="IPR036291">
    <property type="entry name" value="NAD(P)-bd_dom_sf"/>
</dbReference>
<gene>
    <name evidence="4" type="ORF">FIBSPDRAFT_798361</name>
</gene>
<organism evidence="4 5">
    <name type="scientific">Athelia psychrophila</name>
    <dbReference type="NCBI Taxonomy" id="1759441"/>
    <lineage>
        <taxon>Eukaryota</taxon>
        <taxon>Fungi</taxon>
        <taxon>Dikarya</taxon>
        <taxon>Basidiomycota</taxon>
        <taxon>Agaricomycotina</taxon>
        <taxon>Agaricomycetes</taxon>
        <taxon>Agaricomycetidae</taxon>
        <taxon>Atheliales</taxon>
        <taxon>Atheliaceae</taxon>
        <taxon>Athelia</taxon>
    </lineage>
</organism>
<evidence type="ECO:0000313" key="5">
    <source>
        <dbReference type="Proteomes" id="UP000076532"/>
    </source>
</evidence>
<dbReference type="PANTHER" id="PTHR12286">
    <property type="entry name" value="SACCHAROPINE DEHYDROGENASE-LIKE OXIDOREDUCTASE"/>
    <property type="match status" value="1"/>
</dbReference>